<comment type="caution">
    <text evidence="3">The sequence shown here is derived from an EMBL/GenBank/DDBJ whole genome shotgun (WGS) entry which is preliminary data.</text>
</comment>
<proteinExistence type="predicted"/>
<dbReference type="PANTHER" id="PTHR36036:SF1">
    <property type="entry name" value="PROLINE-RICH FAMILY PROTEIN"/>
    <property type="match status" value="1"/>
</dbReference>
<reference evidence="3 4" key="1">
    <citation type="journal article" date="2018" name="PLoS Genet.">
        <title>Population sequencing reveals clonal diversity and ancestral inbreeding in the grapevine cultivar Chardonnay.</title>
        <authorList>
            <person name="Roach M.J."/>
            <person name="Johnson D.L."/>
            <person name="Bohlmann J."/>
            <person name="van Vuuren H.J."/>
            <person name="Jones S.J."/>
            <person name="Pretorius I.S."/>
            <person name="Schmidt S.A."/>
            <person name="Borneman A.R."/>
        </authorList>
    </citation>
    <scope>NUCLEOTIDE SEQUENCE [LARGE SCALE GENOMIC DNA]</scope>
    <source>
        <strain evidence="4">cv. Chardonnay</strain>
        <tissue evidence="3">Leaf</tissue>
    </source>
</reference>
<evidence type="ECO:0000313" key="4">
    <source>
        <dbReference type="Proteomes" id="UP000288805"/>
    </source>
</evidence>
<protein>
    <submittedName>
        <fullName evidence="3">Uncharacterized protein</fullName>
    </submittedName>
</protein>
<evidence type="ECO:0000256" key="2">
    <source>
        <dbReference type="SAM" id="Phobius"/>
    </source>
</evidence>
<dbReference type="PANTHER" id="PTHR36036">
    <property type="entry name" value="PROLINE-RICH FAMILY PROTEIN"/>
    <property type="match status" value="1"/>
</dbReference>
<feature type="region of interest" description="Disordered" evidence="1">
    <location>
        <begin position="66"/>
        <end position="166"/>
    </location>
</feature>
<dbReference type="EMBL" id="QGNW01000945">
    <property type="protein sequence ID" value="RVW58526.1"/>
    <property type="molecule type" value="Genomic_DNA"/>
</dbReference>
<evidence type="ECO:0000313" key="3">
    <source>
        <dbReference type="EMBL" id="RVW58526.1"/>
    </source>
</evidence>
<dbReference type="Proteomes" id="UP000288805">
    <property type="component" value="Unassembled WGS sequence"/>
</dbReference>
<accession>A0A438FEY3</accession>
<organism evidence="3 4">
    <name type="scientific">Vitis vinifera</name>
    <name type="common">Grape</name>
    <dbReference type="NCBI Taxonomy" id="29760"/>
    <lineage>
        <taxon>Eukaryota</taxon>
        <taxon>Viridiplantae</taxon>
        <taxon>Streptophyta</taxon>
        <taxon>Embryophyta</taxon>
        <taxon>Tracheophyta</taxon>
        <taxon>Spermatophyta</taxon>
        <taxon>Magnoliopsida</taxon>
        <taxon>eudicotyledons</taxon>
        <taxon>Gunneridae</taxon>
        <taxon>Pentapetalae</taxon>
        <taxon>rosids</taxon>
        <taxon>Vitales</taxon>
        <taxon>Vitaceae</taxon>
        <taxon>Viteae</taxon>
        <taxon>Vitis</taxon>
    </lineage>
</organism>
<keyword evidence="2" id="KW-1133">Transmembrane helix</keyword>
<keyword evidence="2" id="KW-0472">Membrane</keyword>
<feature type="compositionally biased region" description="Pro residues" evidence="1">
    <location>
        <begin position="153"/>
        <end position="166"/>
    </location>
</feature>
<sequence>MHPRSSSSSLLLPPNAMNCNHTETTMCYVGKATKIFIFIVTVLAVTGLVIGFGLLRHSIQKTHKCSGDSCLQPPSSIYPDPSATPTPFLTPNPNPTPIPNPNPNPNPNPSPNPNPNPNPSPNPNLNPPPPPPPLSPTTPPPPAQTTLATAPIYSPPALPTPGPANA</sequence>
<keyword evidence="2" id="KW-0812">Transmembrane</keyword>
<feature type="compositionally biased region" description="Pro residues" evidence="1">
    <location>
        <begin position="82"/>
        <end position="143"/>
    </location>
</feature>
<gene>
    <name evidence="3" type="ORF">CK203_107890</name>
</gene>
<dbReference type="AlphaFoldDB" id="A0A438FEY3"/>
<dbReference type="InterPro" id="IPR040277">
    <property type="entry name" value="Os04g0629400-like"/>
</dbReference>
<name>A0A438FEY3_VITVI</name>
<feature type="transmembrane region" description="Helical" evidence="2">
    <location>
        <begin position="35"/>
        <end position="55"/>
    </location>
</feature>
<evidence type="ECO:0000256" key="1">
    <source>
        <dbReference type="SAM" id="MobiDB-lite"/>
    </source>
</evidence>